<keyword evidence="6" id="KW-1185">Reference proteome</keyword>
<organism evidence="5 6">
    <name type="scientific">Calidris pygmaea</name>
    <name type="common">Spoon-billed sandpiper</name>
    <dbReference type="NCBI Taxonomy" id="425635"/>
    <lineage>
        <taxon>Eukaryota</taxon>
        <taxon>Metazoa</taxon>
        <taxon>Chordata</taxon>
        <taxon>Craniata</taxon>
        <taxon>Vertebrata</taxon>
        <taxon>Euteleostomi</taxon>
        <taxon>Archelosauria</taxon>
        <taxon>Archosauria</taxon>
        <taxon>Dinosauria</taxon>
        <taxon>Saurischia</taxon>
        <taxon>Theropoda</taxon>
        <taxon>Coelurosauria</taxon>
        <taxon>Aves</taxon>
        <taxon>Neognathae</taxon>
        <taxon>Neoaves</taxon>
        <taxon>Charadriiformes</taxon>
        <taxon>Scolopacidae</taxon>
        <taxon>Calidris</taxon>
    </lineage>
</organism>
<evidence type="ECO:0000259" key="4">
    <source>
        <dbReference type="PROSITE" id="PS50125"/>
    </source>
</evidence>
<dbReference type="GO" id="GO:0005524">
    <property type="term" value="F:ATP binding"/>
    <property type="evidence" value="ECO:0007669"/>
    <property type="project" value="UniProtKB-KW"/>
</dbReference>
<keyword evidence="1" id="KW-0547">Nucleotide-binding</keyword>
<dbReference type="GO" id="GO:0009190">
    <property type="term" value="P:cyclic nucleotide biosynthetic process"/>
    <property type="evidence" value="ECO:0007669"/>
    <property type="project" value="InterPro"/>
</dbReference>
<reference evidence="5" key="2">
    <citation type="submission" date="2025-09" db="UniProtKB">
        <authorList>
            <consortium name="Ensembl"/>
        </authorList>
    </citation>
    <scope>IDENTIFICATION</scope>
</reference>
<dbReference type="FunFam" id="3.30.70.1230:FF:000021">
    <property type="entry name" value="Adenylate cyclase type 10"/>
    <property type="match status" value="1"/>
</dbReference>
<dbReference type="Proteomes" id="UP000694419">
    <property type="component" value="Unplaced"/>
</dbReference>
<dbReference type="PANTHER" id="PTHR16305:SF28">
    <property type="entry name" value="GUANYLATE CYCLASE DOMAIN-CONTAINING PROTEIN"/>
    <property type="match status" value="1"/>
</dbReference>
<dbReference type="CDD" id="cd07302">
    <property type="entry name" value="CHD"/>
    <property type="match status" value="1"/>
</dbReference>
<dbReference type="Ensembl" id="ENSCPGT00000016882.1">
    <property type="protein sequence ID" value="ENSCPGP00000015415.1"/>
    <property type="gene ID" value="ENSCPGG00000010848.1"/>
</dbReference>
<dbReference type="InterPro" id="IPR001054">
    <property type="entry name" value="A/G_cyclase"/>
</dbReference>
<dbReference type="GO" id="GO:0035556">
    <property type="term" value="P:intracellular signal transduction"/>
    <property type="evidence" value="ECO:0007669"/>
    <property type="project" value="InterPro"/>
</dbReference>
<proteinExistence type="predicted"/>
<reference evidence="5" key="1">
    <citation type="submission" date="2025-08" db="UniProtKB">
        <authorList>
            <consortium name="Ensembl"/>
        </authorList>
    </citation>
    <scope>IDENTIFICATION</scope>
</reference>
<feature type="domain" description="Guanylate cyclase" evidence="4">
    <location>
        <begin position="59"/>
        <end position="190"/>
    </location>
</feature>
<sequence length="417" mass="46245">MPCAFGKSCFPACPPTPHQRSCERLPERSHGLWDVPVYGDLSRNYSCFLCEDFFPPLTLSSFTALTEKFVQKSGKDRGTDELVQTLNEYLCDILGEFLVFGGDILKFAGDAVLVLWRTPPRELARTISLVLHCSLQIQKKYRRRETDVGQEVQLKIGISAGTMSLSIFGDRRQQYFCIFGRGVGEVHEAEELADAGDIVLSATAWEVCEQHRLRTKHLAGQRAVKVGGCCRALVFQLDERVPLELFSELRPVTIIFIQLQLPADVSTGSTSTILNANTRERLHLGHRSKMCCLCPRQGCTFLCVLGLAGNKLPSEINHALQCALQIYNALCGGVRGVHAAWDGAHQKEMCLLACPPLSLAGRRQCPERWPVTPGFSPGSQAQSLHPRTPCWPPCWNEPWRGAEALGARGRPFWATGP</sequence>
<evidence type="ECO:0000256" key="1">
    <source>
        <dbReference type="ARBA" id="ARBA00022741"/>
    </source>
</evidence>
<dbReference type="InterPro" id="IPR029787">
    <property type="entry name" value="Nucleotide_cyclase"/>
</dbReference>
<dbReference type="Pfam" id="PF00211">
    <property type="entry name" value="Guanylate_cyc"/>
    <property type="match status" value="1"/>
</dbReference>
<evidence type="ECO:0000256" key="3">
    <source>
        <dbReference type="ARBA" id="ARBA00023239"/>
    </source>
</evidence>
<dbReference type="GO" id="GO:0005737">
    <property type="term" value="C:cytoplasm"/>
    <property type="evidence" value="ECO:0007669"/>
    <property type="project" value="TreeGrafter"/>
</dbReference>
<evidence type="ECO:0000313" key="5">
    <source>
        <dbReference type="Ensembl" id="ENSCPGP00000015415.1"/>
    </source>
</evidence>
<dbReference type="PANTHER" id="PTHR16305">
    <property type="entry name" value="TESTICULAR SOLUBLE ADENYLYL CYCLASE"/>
    <property type="match status" value="1"/>
</dbReference>
<keyword evidence="3" id="KW-0456">Lyase</keyword>
<dbReference type="AlphaFoldDB" id="A0A8C3PND8"/>
<protein>
    <recommendedName>
        <fullName evidence="4">Guanylate cyclase domain-containing protein</fullName>
    </recommendedName>
</protein>
<dbReference type="Gene3D" id="3.30.70.1230">
    <property type="entry name" value="Nucleotide cyclase"/>
    <property type="match status" value="1"/>
</dbReference>
<evidence type="ECO:0000256" key="2">
    <source>
        <dbReference type="ARBA" id="ARBA00022840"/>
    </source>
</evidence>
<dbReference type="GO" id="GO:0004016">
    <property type="term" value="F:adenylate cyclase activity"/>
    <property type="evidence" value="ECO:0007669"/>
    <property type="project" value="TreeGrafter"/>
</dbReference>
<name>A0A8C3PND8_9CHAR</name>
<evidence type="ECO:0000313" key="6">
    <source>
        <dbReference type="Proteomes" id="UP000694419"/>
    </source>
</evidence>
<keyword evidence="2" id="KW-0067">ATP-binding</keyword>
<accession>A0A8C3PND8</accession>
<dbReference type="SUPFAM" id="SSF55073">
    <property type="entry name" value="Nucleotide cyclase"/>
    <property type="match status" value="1"/>
</dbReference>
<dbReference type="PROSITE" id="PS50125">
    <property type="entry name" value="GUANYLATE_CYCLASE_2"/>
    <property type="match status" value="1"/>
</dbReference>